<accession>A0A1F6FFX7</accession>
<dbReference type="Proteomes" id="UP000177325">
    <property type="component" value="Unassembled WGS sequence"/>
</dbReference>
<evidence type="ECO:0008006" key="3">
    <source>
        <dbReference type="Google" id="ProtNLM"/>
    </source>
</evidence>
<sequence>MQIILLDSVETFLESLNEKEIAKVIRTIELLEEFGSDLGMPHSKHMSGGLLELRIRGTREIRIFYCFHNKQAVLLHACVKKTQKTLDKELNRARDAKDHLQ</sequence>
<protein>
    <recommendedName>
        <fullName evidence="3">Addiction module toxin RelE</fullName>
    </recommendedName>
</protein>
<evidence type="ECO:0000313" key="1">
    <source>
        <dbReference type="EMBL" id="OGG84771.1"/>
    </source>
</evidence>
<evidence type="ECO:0000313" key="2">
    <source>
        <dbReference type="Proteomes" id="UP000177325"/>
    </source>
</evidence>
<gene>
    <name evidence="1" type="ORF">A3G90_01640</name>
</gene>
<comment type="caution">
    <text evidence="1">The sequence shown here is derived from an EMBL/GenBank/DDBJ whole genome shotgun (WGS) entry which is preliminary data.</text>
</comment>
<organism evidence="1 2">
    <name type="scientific">Candidatus Kaiserbacteria bacterium RIFCSPLOWO2_12_FULL_45_26</name>
    <dbReference type="NCBI Taxonomy" id="1798525"/>
    <lineage>
        <taxon>Bacteria</taxon>
        <taxon>Candidatus Kaiseribacteriota</taxon>
    </lineage>
</organism>
<dbReference type="InterPro" id="IPR009241">
    <property type="entry name" value="HigB-like"/>
</dbReference>
<dbReference type="AlphaFoldDB" id="A0A1F6FFX7"/>
<reference evidence="1 2" key="1">
    <citation type="journal article" date="2016" name="Nat. Commun.">
        <title>Thousands of microbial genomes shed light on interconnected biogeochemical processes in an aquifer system.</title>
        <authorList>
            <person name="Anantharaman K."/>
            <person name="Brown C.T."/>
            <person name="Hug L.A."/>
            <person name="Sharon I."/>
            <person name="Castelle C.J."/>
            <person name="Probst A.J."/>
            <person name="Thomas B.C."/>
            <person name="Singh A."/>
            <person name="Wilkins M.J."/>
            <person name="Karaoz U."/>
            <person name="Brodie E.L."/>
            <person name="Williams K.H."/>
            <person name="Hubbard S.S."/>
            <person name="Banfield J.F."/>
        </authorList>
    </citation>
    <scope>NUCLEOTIDE SEQUENCE [LARGE SCALE GENOMIC DNA]</scope>
</reference>
<dbReference type="Pfam" id="PF05973">
    <property type="entry name" value="Gp49"/>
    <property type="match status" value="1"/>
</dbReference>
<dbReference type="EMBL" id="MFMM01000001">
    <property type="protein sequence ID" value="OGG84771.1"/>
    <property type="molecule type" value="Genomic_DNA"/>
</dbReference>
<name>A0A1F6FFX7_9BACT</name>
<proteinExistence type="predicted"/>